<dbReference type="PANTHER" id="PTHR13812:SF19">
    <property type="entry name" value="KETIMINE REDUCTASE MU-CRYSTALLIN"/>
    <property type="match status" value="1"/>
</dbReference>
<proteinExistence type="predicted"/>
<dbReference type="InterPro" id="IPR023401">
    <property type="entry name" value="ODC_N"/>
</dbReference>
<name>A0ABV6P9G1_9MICC</name>
<protein>
    <submittedName>
        <fullName evidence="1">Ornithine cyclodeaminase family protein</fullName>
    </submittedName>
</protein>
<evidence type="ECO:0000313" key="2">
    <source>
        <dbReference type="Proteomes" id="UP001589862"/>
    </source>
</evidence>
<dbReference type="InterPro" id="IPR003462">
    <property type="entry name" value="ODC_Mu_crystall"/>
</dbReference>
<keyword evidence="2" id="KW-1185">Reference proteome</keyword>
<sequence>MMTHIRQVDAETLRAAVPPKEAVAALTQALQDGYDPATDLPRTPASTSHGQILTMPSEVGDYAGIKVVTVAPNNPEHNLPRIQASYLLYDAKTLSLQATLDGTELTTLRTPAVSIAAVQPALRRFDHPLRVVVFGTGPQGIGHVHTLQDCLPQPLAAVTFIVRNLDRAPAEAGQLGNVLAAGTEEATAALREADVIVCATSARTPVFSAEDVYDNVVVIAMGTHEPDAREVEAELMARSTVIVEDRGAALREAGDVVMAIEDGALTEDQLVTMAEVLRGDRQLPTDKPVVFKGVGMPWEDLVVATAALRQLA</sequence>
<dbReference type="Proteomes" id="UP001589862">
    <property type="component" value="Unassembled WGS sequence"/>
</dbReference>
<dbReference type="PANTHER" id="PTHR13812">
    <property type="entry name" value="KETIMINE REDUCTASE MU-CRYSTALLIN"/>
    <property type="match status" value="1"/>
</dbReference>
<dbReference type="EMBL" id="JBHLUB010000024">
    <property type="protein sequence ID" value="MFC0581720.1"/>
    <property type="molecule type" value="Genomic_DNA"/>
</dbReference>
<accession>A0ABV6P9G1</accession>
<evidence type="ECO:0000313" key="1">
    <source>
        <dbReference type="EMBL" id="MFC0581720.1"/>
    </source>
</evidence>
<dbReference type="Pfam" id="PF02423">
    <property type="entry name" value="OCD_Mu_crystall"/>
    <property type="match status" value="1"/>
</dbReference>
<comment type="caution">
    <text evidence="1">The sequence shown here is derived from an EMBL/GenBank/DDBJ whole genome shotgun (WGS) entry which is preliminary data.</text>
</comment>
<dbReference type="Gene3D" id="3.40.50.720">
    <property type="entry name" value="NAD(P)-binding Rossmann-like Domain"/>
    <property type="match status" value="1"/>
</dbReference>
<dbReference type="InterPro" id="IPR036291">
    <property type="entry name" value="NAD(P)-bd_dom_sf"/>
</dbReference>
<dbReference type="RefSeq" id="WP_377458408.1">
    <property type="nucleotide sequence ID" value="NZ_JBHLUB010000024.1"/>
</dbReference>
<dbReference type="PIRSF" id="PIRSF001439">
    <property type="entry name" value="CryM"/>
    <property type="match status" value="1"/>
</dbReference>
<dbReference type="Gene3D" id="3.30.1780.10">
    <property type="entry name" value="ornithine cyclodeaminase, domain 1"/>
    <property type="match status" value="1"/>
</dbReference>
<dbReference type="SUPFAM" id="SSF51735">
    <property type="entry name" value="NAD(P)-binding Rossmann-fold domains"/>
    <property type="match status" value="1"/>
</dbReference>
<organism evidence="1 2">
    <name type="scientific">Micrococcoides hystricis</name>
    <dbReference type="NCBI Taxonomy" id="1572761"/>
    <lineage>
        <taxon>Bacteria</taxon>
        <taxon>Bacillati</taxon>
        <taxon>Actinomycetota</taxon>
        <taxon>Actinomycetes</taxon>
        <taxon>Micrococcales</taxon>
        <taxon>Micrococcaceae</taxon>
        <taxon>Micrococcoides</taxon>
    </lineage>
</organism>
<gene>
    <name evidence="1" type="ORF">ACFFFR_04885</name>
</gene>
<reference evidence="1 2" key="1">
    <citation type="submission" date="2024-09" db="EMBL/GenBank/DDBJ databases">
        <authorList>
            <person name="Sun Q."/>
            <person name="Mori K."/>
        </authorList>
    </citation>
    <scope>NUCLEOTIDE SEQUENCE [LARGE SCALE GENOMIC DNA]</scope>
    <source>
        <strain evidence="1 2">NCAIM B.02604</strain>
    </source>
</reference>